<evidence type="ECO:0000313" key="1">
    <source>
        <dbReference type="EMBL" id="MFC7064001.1"/>
    </source>
</evidence>
<sequence>MCLYGNYKRVKVISQQSNTEVTVDACIADEIQSLNDRGVVTLGCCCGHGKAGSIVEYENGYGNWKAHTDPPMALLEHQSVDLARELEYTPFPYFYSDGANTGVWQMQLKTGSVTSEQCEEWHRMNNIPFKENQGLI</sequence>
<comment type="caution">
    <text evidence="1">The sequence shown here is derived from an EMBL/GenBank/DDBJ whole genome shotgun (WGS) entry which is preliminary data.</text>
</comment>
<keyword evidence="2" id="KW-1185">Reference proteome</keyword>
<protein>
    <submittedName>
        <fullName evidence="1">Uncharacterized protein</fullName>
    </submittedName>
</protein>
<reference evidence="2" key="1">
    <citation type="journal article" date="2019" name="Int. J. Syst. Evol. Microbiol.">
        <title>The Global Catalogue of Microorganisms (GCM) 10K type strain sequencing project: providing services to taxonomists for standard genome sequencing and annotation.</title>
        <authorList>
            <consortium name="The Broad Institute Genomics Platform"/>
            <consortium name="The Broad Institute Genome Sequencing Center for Infectious Disease"/>
            <person name="Wu L."/>
            <person name="Ma J."/>
        </authorList>
    </citation>
    <scope>NUCLEOTIDE SEQUENCE [LARGE SCALE GENOMIC DNA]</scope>
    <source>
        <strain evidence="2">CGMCC 4.1621</strain>
    </source>
</reference>
<organism evidence="1 2">
    <name type="scientific">Halobacillus seohaensis</name>
    <dbReference type="NCBI Taxonomy" id="447421"/>
    <lineage>
        <taxon>Bacteria</taxon>
        <taxon>Bacillati</taxon>
        <taxon>Bacillota</taxon>
        <taxon>Bacilli</taxon>
        <taxon>Bacillales</taxon>
        <taxon>Bacillaceae</taxon>
        <taxon>Halobacillus</taxon>
    </lineage>
</organism>
<gene>
    <name evidence="1" type="ORF">ACFQIC_19570</name>
</gene>
<accession>A0ABW2ESQ1</accession>
<proteinExistence type="predicted"/>
<dbReference type="EMBL" id="JBHSZV010000062">
    <property type="protein sequence ID" value="MFC7064001.1"/>
    <property type="molecule type" value="Genomic_DNA"/>
</dbReference>
<dbReference type="RefSeq" id="WP_204708378.1">
    <property type="nucleotide sequence ID" value="NZ_JBHSZV010000062.1"/>
</dbReference>
<dbReference type="Proteomes" id="UP001596410">
    <property type="component" value="Unassembled WGS sequence"/>
</dbReference>
<evidence type="ECO:0000313" key="2">
    <source>
        <dbReference type="Proteomes" id="UP001596410"/>
    </source>
</evidence>
<name>A0ABW2ESQ1_9BACI</name>